<evidence type="ECO:0000256" key="1">
    <source>
        <dbReference type="SAM" id="Coils"/>
    </source>
</evidence>
<feature type="coiled-coil region" evidence="1">
    <location>
        <begin position="6"/>
        <end position="40"/>
    </location>
</feature>
<proteinExistence type="predicted"/>
<keyword evidence="1" id="KW-0175">Coiled coil</keyword>
<evidence type="ECO:0000313" key="3">
    <source>
        <dbReference type="Proteomes" id="UP000007264"/>
    </source>
</evidence>
<dbReference type="RefSeq" id="XP_005645591.1">
    <property type="nucleotide sequence ID" value="XM_005645534.1"/>
</dbReference>
<accession>I0YRM8</accession>
<keyword evidence="3" id="KW-1185">Reference proteome</keyword>
<dbReference type="EMBL" id="AGSI01000013">
    <property type="protein sequence ID" value="EIE21047.1"/>
    <property type="molecule type" value="Genomic_DNA"/>
</dbReference>
<sequence length="411" mass="43464">MRQEKQQATERQLQELSERVAALQMERDQLERAVESATSGLQGLQQGGSSASAEAMPLDGEVAVTFCFGEASAQLQLTQGQVRALTIEAMADIWKTLVQKMRVILELVDASPAANRLRPRLEGLVHETMRFLWALVDLNPHMLRALNICNVEAPAASVAQPSLNAPRDWPVILARMQLTEGQAHQLLACRRTLLCELGVLISEWDQLWSELQSIRDVDEKPEGAVNHYVEIAALIERLRANVDALSTCRAFYLSFAYTRVLSPVQVARYLVESYPMGPDMLSLVTCLATQGNEPSTRDLLSMARPGAAATAGAGSSAAFGAGGGSATAFGGGGGSHTAFGAGGATSSAAFPAMGTSSAAFGGVAGSAAAFGSGSSSHAAFSGPGDWRQALVHPLRVLHSRSPPASSQQGHR</sequence>
<dbReference type="OrthoDB" id="519055at2759"/>
<dbReference type="AlphaFoldDB" id="I0YRM8"/>
<organism evidence="2 3">
    <name type="scientific">Coccomyxa subellipsoidea (strain C-169)</name>
    <name type="common">Green microalga</name>
    <dbReference type="NCBI Taxonomy" id="574566"/>
    <lineage>
        <taxon>Eukaryota</taxon>
        <taxon>Viridiplantae</taxon>
        <taxon>Chlorophyta</taxon>
        <taxon>core chlorophytes</taxon>
        <taxon>Trebouxiophyceae</taxon>
        <taxon>Trebouxiophyceae incertae sedis</taxon>
        <taxon>Coccomyxaceae</taxon>
        <taxon>Coccomyxa</taxon>
        <taxon>Coccomyxa subellipsoidea</taxon>
    </lineage>
</organism>
<name>I0YRM8_COCSC</name>
<reference evidence="2 3" key="1">
    <citation type="journal article" date="2012" name="Genome Biol.">
        <title>The genome of the polar eukaryotic microalga coccomyxa subellipsoidea reveals traits of cold adaptation.</title>
        <authorList>
            <person name="Blanc G."/>
            <person name="Agarkova I."/>
            <person name="Grimwood J."/>
            <person name="Kuo A."/>
            <person name="Brueggeman A."/>
            <person name="Dunigan D."/>
            <person name="Gurnon J."/>
            <person name="Ladunga I."/>
            <person name="Lindquist E."/>
            <person name="Lucas S."/>
            <person name="Pangilinan J."/>
            <person name="Proschold T."/>
            <person name="Salamov A."/>
            <person name="Schmutz J."/>
            <person name="Weeks D."/>
            <person name="Yamada T."/>
            <person name="Claverie J.M."/>
            <person name="Grigoriev I."/>
            <person name="Van Etten J."/>
            <person name="Lomsadze A."/>
            <person name="Borodovsky M."/>
        </authorList>
    </citation>
    <scope>NUCLEOTIDE SEQUENCE [LARGE SCALE GENOMIC DNA]</scope>
    <source>
        <strain evidence="2 3">C-169</strain>
    </source>
</reference>
<dbReference type="GeneID" id="17039029"/>
<dbReference type="STRING" id="574566.I0YRM8"/>
<comment type="caution">
    <text evidence="2">The sequence shown here is derived from an EMBL/GenBank/DDBJ whole genome shotgun (WGS) entry which is preliminary data.</text>
</comment>
<dbReference type="Proteomes" id="UP000007264">
    <property type="component" value="Unassembled WGS sequence"/>
</dbReference>
<dbReference type="KEGG" id="csl:COCSUDRAFT_43406"/>
<gene>
    <name evidence="2" type="ORF">COCSUDRAFT_43406</name>
</gene>
<protein>
    <submittedName>
        <fullName evidence="2">Uncharacterized protein</fullName>
    </submittedName>
</protein>
<evidence type="ECO:0000313" key="2">
    <source>
        <dbReference type="EMBL" id="EIE21047.1"/>
    </source>
</evidence>